<gene>
    <name evidence="2" type="ORF">BKP35_16715</name>
</gene>
<feature type="compositionally biased region" description="Basic and acidic residues" evidence="1">
    <location>
        <begin position="11"/>
        <end position="20"/>
    </location>
</feature>
<dbReference type="Proteomes" id="UP000180098">
    <property type="component" value="Unassembled WGS sequence"/>
</dbReference>
<evidence type="ECO:0000256" key="1">
    <source>
        <dbReference type="SAM" id="MobiDB-lite"/>
    </source>
</evidence>
<evidence type="ECO:0000313" key="2">
    <source>
        <dbReference type="EMBL" id="OIJ09313.1"/>
    </source>
</evidence>
<name>A0A1S2LB95_9BACI</name>
<organism evidence="2 3">
    <name type="scientific">Anaerobacillus arseniciselenatis</name>
    <dbReference type="NCBI Taxonomy" id="85682"/>
    <lineage>
        <taxon>Bacteria</taxon>
        <taxon>Bacillati</taxon>
        <taxon>Bacillota</taxon>
        <taxon>Bacilli</taxon>
        <taxon>Bacillales</taxon>
        <taxon>Bacillaceae</taxon>
        <taxon>Anaerobacillus</taxon>
    </lineage>
</organism>
<evidence type="ECO:0000313" key="3">
    <source>
        <dbReference type="Proteomes" id="UP000180098"/>
    </source>
</evidence>
<accession>A0A1S2LB95</accession>
<feature type="region of interest" description="Disordered" evidence="1">
    <location>
        <begin position="1"/>
        <end position="20"/>
    </location>
</feature>
<keyword evidence="3" id="KW-1185">Reference proteome</keyword>
<proteinExistence type="predicted"/>
<comment type="caution">
    <text evidence="2">The sequence shown here is derived from an EMBL/GenBank/DDBJ whole genome shotgun (WGS) entry which is preliminary data.</text>
</comment>
<dbReference type="RefSeq" id="WP_071314522.1">
    <property type="nucleotide sequence ID" value="NZ_MLQQ01000045.1"/>
</dbReference>
<dbReference type="EMBL" id="MLQQ01000045">
    <property type="protein sequence ID" value="OIJ09313.1"/>
    <property type="molecule type" value="Genomic_DNA"/>
</dbReference>
<dbReference type="OrthoDB" id="2972097at2"/>
<reference evidence="2 3" key="1">
    <citation type="submission" date="2016-10" db="EMBL/GenBank/DDBJ databases">
        <title>Draft genome sequences of four alkaliphilic bacteria belonging to the Anaerobacillus genus.</title>
        <authorList>
            <person name="Bassil N.M."/>
            <person name="Lloyd J.R."/>
        </authorList>
    </citation>
    <scope>NUCLEOTIDE SEQUENCE [LARGE SCALE GENOMIC DNA]</scope>
    <source>
        <strain evidence="2 3">DSM 15340</strain>
    </source>
</reference>
<dbReference type="AlphaFoldDB" id="A0A1S2LB95"/>
<sequence>MDNSWGGVREGSGRKKLPEKDKKKGYTFQLTYDEITFIESFEGKNRSESLRELVDEYKILKKQIEKSNLE</sequence>
<protein>
    <submittedName>
        <fullName evidence="2">Uncharacterized protein</fullName>
    </submittedName>
</protein>